<dbReference type="InterPro" id="IPR036861">
    <property type="entry name" value="Endochitinase-like_sf"/>
</dbReference>
<dbReference type="PROSITE" id="PS00026">
    <property type="entry name" value="CHIT_BIND_I_1"/>
    <property type="match status" value="1"/>
</dbReference>
<dbReference type="PANTHER" id="PTHR22595">
    <property type="entry name" value="CHITINASE-RELATED"/>
    <property type="match status" value="1"/>
</dbReference>
<feature type="domain" description="Chitin-binding type-1" evidence="7">
    <location>
        <begin position="22"/>
        <end position="63"/>
    </location>
</feature>
<dbReference type="Gene3D" id="1.10.530.10">
    <property type="match status" value="1"/>
</dbReference>
<keyword evidence="2 4" id="KW-1015">Disulfide bond</keyword>
<dbReference type="Pfam" id="PF00182">
    <property type="entry name" value="Glyco_hydro_19"/>
    <property type="match status" value="2"/>
</dbReference>
<organism evidence="8 9">
    <name type="scientific">Prunus armeniaca</name>
    <name type="common">Apricot</name>
    <name type="synonym">Armeniaca vulgaris</name>
    <dbReference type="NCBI Taxonomy" id="36596"/>
    <lineage>
        <taxon>Eukaryota</taxon>
        <taxon>Viridiplantae</taxon>
        <taxon>Streptophyta</taxon>
        <taxon>Embryophyta</taxon>
        <taxon>Tracheophyta</taxon>
        <taxon>Spermatophyta</taxon>
        <taxon>Magnoliopsida</taxon>
        <taxon>eudicotyledons</taxon>
        <taxon>Gunneridae</taxon>
        <taxon>Pentapetalae</taxon>
        <taxon>rosids</taxon>
        <taxon>fabids</taxon>
        <taxon>Rosales</taxon>
        <taxon>Rosaceae</taxon>
        <taxon>Amygdaloideae</taxon>
        <taxon>Amygdaleae</taxon>
        <taxon>Prunus</taxon>
    </lineage>
</organism>
<keyword evidence="6" id="KW-0732">Signal</keyword>
<dbReference type="InterPro" id="IPR000726">
    <property type="entry name" value="Glyco_hydro_19_cat"/>
</dbReference>
<evidence type="ECO:0000313" key="8">
    <source>
        <dbReference type="EMBL" id="CAB4300094.1"/>
    </source>
</evidence>
<dbReference type="SUPFAM" id="SSF57016">
    <property type="entry name" value="Plant lectins/antimicrobial peptides"/>
    <property type="match status" value="1"/>
</dbReference>
<gene>
    <name evidence="8" type="ORF">ORAREDHAP_LOCUS14992</name>
</gene>
<keyword evidence="9" id="KW-1185">Reference proteome</keyword>
<dbReference type="EMBL" id="CAEKKB010000002">
    <property type="protein sequence ID" value="CAB4300094.1"/>
    <property type="molecule type" value="Genomic_DNA"/>
</dbReference>
<proteinExistence type="predicted"/>
<sequence>MWCFLLAFVSLLLLSSIQGGTAEQCGRQAGGALCPGGQCCSKYGWCGTAPDYCSTGCQSQCGSGGGDGDIGSLVSRNTFNQMLKHRNDGGCPAKGFYTYDAFIAAAKSFPNFAKTGDAAAQKREIAAFLAQTSHETTGHNATIIPLYWCHGRLVLGVGQVHLMDHSLGGIAISRNKTLDLIVPGILITRVLLVSGIMAVVEFQLSCNYNYGQCGKAMGADLLTNPDLVPTDPVISLKTALWFWMTPQSPKPSCHDVITRRWNPSGADKSAGPGYGVTTNIINGGLECGKGWNAKVEDGIGFYKRYCDLLGVGYGNNQKPFGSDLNVIQLGGWCHYYCDTKSCDG</sequence>
<dbReference type="GO" id="GO:0016998">
    <property type="term" value="P:cell wall macromolecule catabolic process"/>
    <property type="evidence" value="ECO:0007669"/>
    <property type="project" value="InterPro"/>
</dbReference>
<dbReference type="GO" id="GO:0004568">
    <property type="term" value="F:chitinase activity"/>
    <property type="evidence" value="ECO:0007669"/>
    <property type="project" value="InterPro"/>
</dbReference>
<feature type="disulfide bond" evidence="4 5">
    <location>
        <begin position="34"/>
        <end position="46"/>
    </location>
</feature>
<dbReference type="AlphaFoldDB" id="A0A6J5WLA9"/>
<feature type="disulfide bond" evidence="4 5">
    <location>
        <begin position="39"/>
        <end position="53"/>
    </location>
</feature>
<evidence type="ECO:0000259" key="7">
    <source>
        <dbReference type="PROSITE" id="PS50941"/>
    </source>
</evidence>
<feature type="chain" id="PRO_5026834680" description="Chitin-binding type-1 domain-containing protein" evidence="6">
    <location>
        <begin position="23"/>
        <end position="344"/>
    </location>
</feature>
<dbReference type="FunFam" id="3.30.60.10:FF:000001">
    <property type="entry name" value="Basic endochitinase"/>
    <property type="match status" value="1"/>
</dbReference>
<dbReference type="GO" id="GO:0006032">
    <property type="term" value="P:chitin catabolic process"/>
    <property type="evidence" value="ECO:0007669"/>
    <property type="project" value="InterPro"/>
</dbReference>
<evidence type="ECO:0000256" key="6">
    <source>
        <dbReference type="SAM" id="SignalP"/>
    </source>
</evidence>
<dbReference type="SMART" id="SM00270">
    <property type="entry name" value="ChtBD1"/>
    <property type="match status" value="1"/>
</dbReference>
<dbReference type="Gene3D" id="3.30.20.10">
    <property type="entry name" value="Endochitinase, domain 2"/>
    <property type="match status" value="1"/>
</dbReference>
<feature type="disulfide bond" evidence="4 5">
    <location>
        <begin position="25"/>
        <end position="40"/>
    </location>
</feature>
<dbReference type="PANTHER" id="PTHR22595:SF200">
    <property type="entry name" value="ENDOCHITINASE 1"/>
    <property type="match status" value="1"/>
</dbReference>
<feature type="active site" description="Proton donor" evidence="3">
    <location>
        <position position="135"/>
    </location>
</feature>
<evidence type="ECO:0000256" key="5">
    <source>
        <dbReference type="PROSITE-ProRule" id="PRU00261"/>
    </source>
</evidence>
<dbReference type="GO" id="GO:0008061">
    <property type="term" value="F:chitin binding"/>
    <property type="evidence" value="ECO:0007669"/>
    <property type="project" value="UniProtKB-UniRule"/>
</dbReference>
<protein>
    <recommendedName>
        <fullName evidence="7">Chitin-binding type-1 domain-containing protein</fullName>
    </recommendedName>
</protein>
<feature type="signal peptide" evidence="6">
    <location>
        <begin position="1"/>
        <end position="22"/>
    </location>
</feature>
<evidence type="ECO:0000256" key="1">
    <source>
        <dbReference type="ARBA" id="ARBA00022669"/>
    </source>
</evidence>
<dbReference type="InterPro" id="IPR018371">
    <property type="entry name" value="Chitin-binding_1_CS"/>
</dbReference>
<dbReference type="PROSITE" id="PS00773">
    <property type="entry name" value="CHITINASE_19_1"/>
    <property type="match status" value="1"/>
</dbReference>
<dbReference type="Gene3D" id="3.30.60.10">
    <property type="entry name" value="Endochitinase-like"/>
    <property type="match status" value="1"/>
</dbReference>
<dbReference type="OrthoDB" id="5985073at2759"/>
<reference evidence="9" key="1">
    <citation type="journal article" date="2020" name="Genome Biol.">
        <title>Gamete binning: chromosome-level and haplotype-resolved genome assembly enabled by high-throughput single-cell sequencing of gamete genomes.</title>
        <authorList>
            <person name="Campoy J.A."/>
            <person name="Sun H."/>
            <person name="Goel M."/>
            <person name="Jiao W.-B."/>
            <person name="Folz-Donahue K."/>
            <person name="Wang N."/>
            <person name="Rubio M."/>
            <person name="Liu C."/>
            <person name="Kukat C."/>
            <person name="Ruiz D."/>
            <person name="Huettel B."/>
            <person name="Schneeberger K."/>
        </authorList>
    </citation>
    <scope>NUCLEOTIDE SEQUENCE [LARGE SCALE GENOMIC DNA]</scope>
    <source>
        <strain evidence="9">cv. Rojo Pasion</strain>
    </source>
</reference>
<dbReference type="GO" id="GO:0005975">
    <property type="term" value="P:carbohydrate metabolic process"/>
    <property type="evidence" value="ECO:0007669"/>
    <property type="project" value="InterPro"/>
</dbReference>
<evidence type="ECO:0000313" key="9">
    <source>
        <dbReference type="Proteomes" id="UP000507245"/>
    </source>
</evidence>
<dbReference type="CDD" id="cd06921">
    <property type="entry name" value="ChtBD1_GH19_hevein"/>
    <property type="match status" value="1"/>
</dbReference>
<dbReference type="Proteomes" id="UP000507245">
    <property type="component" value="Unassembled WGS sequence"/>
</dbReference>
<dbReference type="PIRSF" id="PIRSF001060">
    <property type="entry name" value="Endochitinase"/>
    <property type="match status" value="1"/>
</dbReference>
<dbReference type="GO" id="GO:0050832">
    <property type="term" value="P:defense response to fungus"/>
    <property type="evidence" value="ECO:0007669"/>
    <property type="project" value="TreeGrafter"/>
</dbReference>
<dbReference type="InterPro" id="IPR023346">
    <property type="entry name" value="Lysozyme-like_dom_sf"/>
</dbReference>
<accession>A0A6J5WLA9</accession>
<name>A0A6J5WLA9_PRUAR</name>
<dbReference type="PROSITE" id="PS50941">
    <property type="entry name" value="CHIT_BIND_I_2"/>
    <property type="match status" value="1"/>
</dbReference>
<evidence type="ECO:0000256" key="3">
    <source>
        <dbReference type="PIRSR" id="PIRSR001060-1"/>
    </source>
</evidence>
<evidence type="ECO:0000256" key="4">
    <source>
        <dbReference type="PIRSR" id="PIRSR001060-2"/>
    </source>
</evidence>
<dbReference type="CDD" id="cd00325">
    <property type="entry name" value="chitinase_GH19"/>
    <property type="match status" value="1"/>
</dbReference>
<dbReference type="PRINTS" id="PR00451">
    <property type="entry name" value="CHITINBINDNG"/>
</dbReference>
<dbReference type="SUPFAM" id="SSF53955">
    <property type="entry name" value="Lysozyme-like"/>
    <property type="match status" value="2"/>
</dbReference>
<dbReference type="InterPro" id="IPR016283">
    <property type="entry name" value="Glyco_hydro_19"/>
</dbReference>
<keyword evidence="1 5" id="KW-0147">Chitin-binding</keyword>
<dbReference type="InterPro" id="IPR001002">
    <property type="entry name" value="Chitin-bd_1"/>
</dbReference>
<feature type="disulfide bond" evidence="4 5">
    <location>
        <begin position="57"/>
        <end position="61"/>
    </location>
</feature>
<dbReference type="Pfam" id="PF00187">
    <property type="entry name" value="Chitin_bind_1"/>
    <property type="match status" value="1"/>
</dbReference>
<evidence type="ECO:0000256" key="2">
    <source>
        <dbReference type="ARBA" id="ARBA00023157"/>
    </source>
</evidence>